<dbReference type="InParanoid" id="E2C596"/>
<evidence type="ECO:0000256" key="5">
    <source>
        <dbReference type="ARBA" id="ARBA00023136"/>
    </source>
</evidence>
<evidence type="ECO:0000313" key="8">
    <source>
        <dbReference type="Proteomes" id="UP000008237"/>
    </source>
</evidence>
<keyword evidence="8" id="KW-1185">Reference proteome</keyword>
<dbReference type="OrthoDB" id="10027013at2759"/>
<dbReference type="Pfam" id="PF05216">
    <property type="entry name" value="UNC-50"/>
    <property type="match status" value="1"/>
</dbReference>
<comment type="subcellular location">
    <subcellularLocation>
        <location evidence="1">Membrane</location>
        <topology evidence="1">Multi-pass membrane protein</topology>
    </subcellularLocation>
</comment>
<feature type="transmembrane region" description="Helical" evidence="6">
    <location>
        <begin position="123"/>
        <end position="146"/>
    </location>
</feature>
<evidence type="ECO:0000256" key="6">
    <source>
        <dbReference type="SAM" id="Phobius"/>
    </source>
</evidence>
<sequence length="154" mass="17951">MKYSTSPPTSRCHSPVPTEFSSSLPMPIVYRFITNRYLRIDKTQDVEWGYAFDIHMNAVFPPLIILHILQLFLYNALINNDTFSARFFGNTLWLIAIIYYIYITFLGYASVEILHKTHLILSTLPIILLTYITTLCAGINVSYLVMEFYFYRAI</sequence>
<evidence type="ECO:0000256" key="3">
    <source>
        <dbReference type="ARBA" id="ARBA00022692"/>
    </source>
</evidence>
<dbReference type="PANTHER" id="PTHR12841">
    <property type="entry name" value="PROTEIN UNC-50 HOMOLOG"/>
    <property type="match status" value="1"/>
</dbReference>
<dbReference type="InterPro" id="IPR007881">
    <property type="entry name" value="UNC-50"/>
</dbReference>
<dbReference type="EMBL" id="GL452767">
    <property type="protein sequence ID" value="EFN76917.1"/>
    <property type="molecule type" value="Genomic_DNA"/>
</dbReference>
<dbReference type="PANTHER" id="PTHR12841:SF6">
    <property type="entry name" value="PROTEIN UNC-50 HOMOLOG"/>
    <property type="match status" value="1"/>
</dbReference>
<feature type="transmembrane region" description="Helical" evidence="6">
    <location>
        <begin position="58"/>
        <end position="78"/>
    </location>
</feature>
<evidence type="ECO:0000256" key="1">
    <source>
        <dbReference type="ARBA" id="ARBA00004141"/>
    </source>
</evidence>
<name>E2C596_HARSA</name>
<keyword evidence="4 6" id="KW-1133">Transmembrane helix</keyword>
<keyword evidence="3 6" id="KW-0812">Transmembrane</keyword>
<proteinExistence type="inferred from homology"/>
<reference evidence="7 8" key="1">
    <citation type="journal article" date="2010" name="Science">
        <title>Genomic comparison of the ants Camponotus floridanus and Harpegnathos saltator.</title>
        <authorList>
            <person name="Bonasio R."/>
            <person name="Zhang G."/>
            <person name="Ye C."/>
            <person name="Mutti N.S."/>
            <person name="Fang X."/>
            <person name="Qin N."/>
            <person name="Donahue G."/>
            <person name="Yang P."/>
            <person name="Li Q."/>
            <person name="Li C."/>
            <person name="Zhang P."/>
            <person name="Huang Z."/>
            <person name="Berger S.L."/>
            <person name="Reinberg D."/>
            <person name="Wang J."/>
            <person name="Liebig J."/>
        </authorList>
    </citation>
    <scope>NUCLEOTIDE SEQUENCE [LARGE SCALE GENOMIC DNA]</scope>
    <source>
        <strain evidence="7 8">R22 G/1</strain>
    </source>
</reference>
<organism evidence="8">
    <name type="scientific">Harpegnathos saltator</name>
    <name type="common">Jerdon's jumping ant</name>
    <dbReference type="NCBI Taxonomy" id="610380"/>
    <lineage>
        <taxon>Eukaryota</taxon>
        <taxon>Metazoa</taxon>
        <taxon>Ecdysozoa</taxon>
        <taxon>Arthropoda</taxon>
        <taxon>Hexapoda</taxon>
        <taxon>Insecta</taxon>
        <taxon>Pterygota</taxon>
        <taxon>Neoptera</taxon>
        <taxon>Endopterygota</taxon>
        <taxon>Hymenoptera</taxon>
        <taxon>Apocrita</taxon>
        <taxon>Aculeata</taxon>
        <taxon>Formicoidea</taxon>
        <taxon>Formicidae</taxon>
        <taxon>Ponerinae</taxon>
        <taxon>Ponerini</taxon>
        <taxon>Harpegnathos</taxon>
    </lineage>
</organism>
<dbReference type="STRING" id="610380.E2C596"/>
<accession>E2C596</accession>
<gene>
    <name evidence="7" type="ORF">EAI_10459</name>
</gene>
<feature type="transmembrane region" description="Helical" evidence="6">
    <location>
        <begin position="90"/>
        <end position="111"/>
    </location>
</feature>
<evidence type="ECO:0000313" key="7">
    <source>
        <dbReference type="EMBL" id="EFN76917.1"/>
    </source>
</evidence>
<evidence type="ECO:0000256" key="4">
    <source>
        <dbReference type="ARBA" id="ARBA00022989"/>
    </source>
</evidence>
<dbReference type="Proteomes" id="UP000008237">
    <property type="component" value="Unassembled WGS sequence"/>
</dbReference>
<comment type="similarity">
    <text evidence="2">Belongs to the unc-50 family.</text>
</comment>
<dbReference type="AlphaFoldDB" id="E2C596"/>
<evidence type="ECO:0000256" key="2">
    <source>
        <dbReference type="ARBA" id="ARBA00006293"/>
    </source>
</evidence>
<dbReference type="GO" id="GO:0000139">
    <property type="term" value="C:Golgi membrane"/>
    <property type="evidence" value="ECO:0007669"/>
    <property type="project" value="TreeGrafter"/>
</dbReference>
<keyword evidence="5 6" id="KW-0472">Membrane</keyword>
<protein>
    <submittedName>
        <fullName evidence="7">Protein unc-50-like protein</fullName>
    </submittedName>
</protein>